<dbReference type="InterPro" id="IPR028886">
    <property type="entry name" value="MoCo_sulfurase"/>
</dbReference>
<dbReference type="InterPro" id="IPR000192">
    <property type="entry name" value="Aminotrans_V_dom"/>
</dbReference>
<dbReference type="Pfam" id="PF03473">
    <property type="entry name" value="MOSC"/>
    <property type="match status" value="1"/>
</dbReference>
<keyword evidence="1 4" id="KW-0808">Transferase</keyword>
<dbReference type="RefSeq" id="XP_033461243.1">
    <property type="nucleotide sequence ID" value="XM_033601154.1"/>
</dbReference>
<evidence type="ECO:0000259" key="5">
    <source>
        <dbReference type="PROSITE" id="PS51340"/>
    </source>
</evidence>
<keyword evidence="2 4" id="KW-0663">Pyridoxal phosphate</keyword>
<dbReference type="InterPro" id="IPR015421">
    <property type="entry name" value="PyrdxlP-dep_Trfase_major"/>
</dbReference>
<evidence type="ECO:0000313" key="7">
    <source>
        <dbReference type="RefSeq" id="XP_033461243.1"/>
    </source>
</evidence>
<evidence type="ECO:0000256" key="1">
    <source>
        <dbReference type="ARBA" id="ARBA00022679"/>
    </source>
</evidence>
<dbReference type="GO" id="GO:0030170">
    <property type="term" value="F:pyridoxal phosphate binding"/>
    <property type="evidence" value="ECO:0007669"/>
    <property type="project" value="UniProtKB-UniRule"/>
</dbReference>
<dbReference type="InterPro" id="IPR005302">
    <property type="entry name" value="MoCF_Sase_C"/>
</dbReference>
<dbReference type="InterPro" id="IPR015424">
    <property type="entry name" value="PyrdxlP-dep_Trfase"/>
</dbReference>
<name>A0A6J3MBJ1_9PEZI</name>
<dbReference type="GO" id="GO:0030151">
    <property type="term" value="F:molybdenum ion binding"/>
    <property type="evidence" value="ECO:0007669"/>
    <property type="project" value="UniProtKB-UniRule"/>
</dbReference>
<reference evidence="7" key="3">
    <citation type="submission" date="2025-08" db="UniProtKB">
        <authorList>
            <consortium name="RefSeq"/>
        </authorList>
    </citation>
    <scope>IDENTIFICATION</scope>
    <source>
        <strain evidence="7">CBS 342.82</strain>
    </source>
</reference>
<evidence type="ECO:0000313" key="6">
    <source>
        <dbReference type="Proteomes" id="UP000504637"/>
    </source>
</evidence>
<dbReference type="PANTHER" id="PTHR14237">
    <property type="entry name" value="MOLYBDOPTERIN COFACTOR SULFURASE MOSC"/>
    <property type="match status" value="1"/>
</dbReference>
<accession>A0A6J3MBJ1</accession>
<reference evidence="7" key="1">
    <citation type="submission" date="2020-01" db="EMBL/GenBank/DDBJ databases">
        <authorList>
            <consortium name="DOE Joint Genome Institute"/>
            <person name="Haridas S."/>
            <person name="Albert R."/>
            <person name="Binder M."/>
            <person name="Bloem J."/>
            <person name="Labutti K."/>
            <person name="Salamov A."/>
            <person name="Andreopoulos B."/>
            <person name="Baker S.E."/>
            <person name="Barry K."/>
            <person name="Bills G."/>
            <person name="Bluhm B.H."/>
            <person name="Cannon C."/>
            <person name="Castanera R."/>
            <person name="Culley D.E."/>
            <person name="Daum C."/>
            <person name="Ezra D."/>
            <person name="Gonzalez J.B."/>
            <person name="Henrissat B."/>
            <person name="Kuo A."/>
            <person name="Liang C."/>
            <person name="Lipzen A."/>
            <person name="Lutzoni F."/>
            <person name="Magnuson J."/>
            <person name="Mondo S."/>
            <person name="Nolan M."/>
            <person name="Ohm R."/>
            <person name="Pangilinan J."/>
            <person name="Park H.-J."/>
            <person name="Ramirez L."/>
            <person name="Alfaro M."/>
            <person name="Sun H."/>
            <person name="Tritt A."/>
            <person name="Yoshinaga Y."/>
            <person name="Zwiers L.-H."/>
            <person name="Turgeon B.G."/>
            <person name="Goodwin S.B."/>
            <person name="Spatafora J.W."/>
            <person name="Crous P.W."/>
            <person name="Grigoriev I.V."/>
        </authorList>
    </citation>
    <scope>NUCLEOTIDE SEQUENCE</scope>
    <source>
        <strain evidence="7">CBS 342.82</strain>
    </source>
</reference>
<dbReference type="GO" id="GO:0008265">
    <property type="term" value="F:molybdenum cofactor sulfurtransferase activity"/>
    <property type="evidence" value="ECO:0007669"/>
    <property type="project" value="UniProtKB-UniRule"/>
</dbReference>
<keyword evidence="6" id="KW-1185">Reference proteome</keyword>
<feature type="active site" evidence="4">
    <location>
        <position position="387"/>
    </location>
</feature>
<keyword evidence="3 4" id="KW-0501">Molybdenum cofactor biosynthesis</keyword>
<dbReference type="HAMAP" id="MF_03050">
    <property type="entry name" value="MOCOS"/>
    <property type="match status" value="1"/>
</dbReference>
<proteinExistence type="inferred from homology"/>
<dbReference type="Pfam" id="PF00266">
    <property type="entry name" value="Aminotran_5"/>
    <property type="match status" value="1"/>
</dbReference>
<comment type="similarity">
    <text evidence="4">Belongs to the class-V pyridoxal-phosphate-dependent aminotransferase family. MOCOS subfamily.</text>
</comment>
<evidence type="ECO:0000256" key="3">
    <source>
        <dbReference type="ARBA" id="ARBA00023150"/>
    </source>
</evidence>
<organism evidence="7">
    <name type="scientific">Dissoconium aciculare CBS 342.82</name>
    <dbReference type="NCBI Taxonomy" id="1314786"/>
    <lineage>
        <taxon>Eukaryota</taxon>
        <taxon>Fungi</taxon>
        <taxon>Dikarya</taxon>
        <taxon>Ascomycota</taxon>
        <taxon>Pezizomycotina</taxon>
        <taxon>Dothideomycetes</taxon>
        <taxon>Dothideomycetidae</taxon>
        <taxon>Mycosphaerellales</taxon>
        <taxon>Dissoconiaceae</taxon>
        <taxon>Dissoconium</taxon>
    </lineage>
</organism>
<dbReference type="SUPFAM" id="SSF141673">
    <property type="entry name" value="MOSC N-terminal domain-like"/>
    <property type="match status" value="1"/>
</dbReference>
<dbReference type="EC" id="2.8.1.9" evidence="4"/>
<dbReference type="Pfam" id="PF03476">
    <property type="entry name" value="MOSC_N"/>
    <property type="match status" value="1"/>
</dbReference>
<dbReference type="InterPro" id="IPR005303">
    <property type="entry name" value="MOCOS_middle"/>
</dbReference>
<comment type="function">
    <text evidence="4">Sulfurates the molybdenum cofactor. Sulfation of molybdenum is essential for xanthine dehydrogenase (XDH) and aldehyde oxidase (ADO) enzymes in which molybdenum cofactor is liganded by 1 oxygen and 1 sulfur atom in active form.</text>
</comment>
<dbReference type="GO" id="GO:0006777">
    <property type="term" value="P:Mo-molybdopterin cofactor biosynthetic process"/>
    <property type="evidence" value="ECO:0007669"/>
    <property type="project" value="UniProtKB-UniRule"/>
</dbReference>
<dbReference type="PROSITE" id="PS51340">
    <property type="entry name" value="MOSC"/>
    <property type="match status" value="1"/>
</dbReference>
<comment type="catalytic activity">
    <reaction evidence="4">
        <text>Mo-molybdopterin + L-cysteine + AH2 = thio-Mo-molybdopterin + L-alanine + A + H2O</text>
        <dbReference type="Rhea" id="RHEA:42636"/>
        <dbReference type="ChEBI" id="CHEBI:13193"/>
        <dbReference type="ChEBI" id="CHEBI:15377"/>
        <dbReference type="ChEBI" id="CHEBI:17499"/>
        <dbReference type="ChEBI" id="CHEBI:35235"/>
        <dbReference type="ChEBI" id="CHEBI:57972"/>
        <dbReference type="ChEBI" id="CHEBI:71302"/>
        <dbReference type="ChEBI" id="CHEBI:82685"/>
        <dbReference type="EC" id="2.8.1.9"/>
    </reaction>
</comment>
<reference evidence="7" key="2">
    <citation type="submission" date="2020-04" db="EMBL/GenBank/DDBJ databases">
        <authorList>
            <consortium name="NCBI Genome Project"/>
        </authorList>
    </citation>
    <scope>NUCLEOTIDE SEQUENCE</scope>
    <source>
        <strain evidence="7">CBS 342.82</strain>
    </source>
</reference>
<feature type="domain" description="MOSC" evidence="5">
    <location>
        <begin position="607"/>
        <end position="781"/>
    </location>
</feature>
<gene>
    <name evidence="4" type="primary">hxB</name>
    <name evidence="7" type="ORF">K489DRAFT_316332</name>
</gene>
<dbReference type="AlphaFoldDB" id="A0A6J3MBJ1"/>
<dbReference type="PANTHER" id="PTHR14237:SF80">
    <property type="entry name" value="MOLYBDENUM COFACTOR SULFURASE"/>
    <property type="match status" value="1"/>
</dbReference>
<dbReference type="Proteomes" id="UP000504637">
    <property type="component" value="Unplaced"/>
</dbReference>
<evidence type="ECO:0000256" key="2">
    <source>
        <dbReference type="ARBA" id="ARBA00022898"/>
    </source>
</evidence>
<protein>
    <recommendedName>
        <fullName evidence="4">Molybdenum cofactor sulfurase</fullName>
        <shortName evidence="4">MCS</shortName>
        <shortName evidence="4">MOS</shortName>
        <shortName evidence="4">MoCo sulfurase</shortName>
        <ecNumber evidence="4">2.8.1.9</ecNumber>
    </recommendedName>
    <alternativeName>
        <fullName evidence="4">Molybdenum cofactor sulfurtransferase</fullName>
    </alternativeName>
</protein>
<sequence length="786" mass="87520">MKPYDTKVERMRKHEYPYMQDHIYLDHAGTTLYSATLVQRFQAVMLANIYGNPHSASESSVRSTRDIESIRLQALTYFGFDTDQVDLVFTSNTTSAIKLVAETLRESQRGFWYGYHAECHTSLVGVRELATEHHCFARDVDVKSWLDGKLLGGHTGPGLFAYPAQSNLNGRCCPLDWIADIKARKAEVEIYSLLDAASLAATSPLCFKSPESVPDFTVLSFSKVFGFPNLGAVIIRKDVSHLFDRRRYFGGGTVDMVVCVQEQWHARKTGTLHERLEDGTLPIHSILALGEAMHTHDDLFESLPSTRLHTTTLADRLRNDLAILKHANGANVCTMYDSRTSDLTETQKYGPIVAFNMQDSQGQWLSHAEVEKLAAIKNIHIRTGGLCNPGGIATHLQLASWEMLENFSAGFRCGSENDVRNGKPTGVIRVSLGAMNTHADVTRFVSFVQEFFVDKTVPVQRSDSPFEATKLPQAVHYIESLTVYPVKSCAGWRIPLGTDWDVHSTGLAWDREWCVINRSTGAVISQKKYPRMALLRPELDFKTGVLRMSDSSTERQISVPLSKDPGLFIDEAQRVRDVTVCDDAIQARQYLSCTIADFFTDMLGIPCTLARFTASAGSSSRHMKAHLQGKDVKPSSLLLSNESPILTISRSSLNALNDMITAKDGKIARAAAFRANIVVAERGEDDSSSERPWIEDNWQAMRVGGQGGPQLDFLGGCRRCQMLCIDQETGEKNQEPFVTLAKTRRRDGKVMFGIHTALRLPAEQNVNNTKTIRVGDVVETWVKQSV</sequence>
<evidence type="ECO:0000256" key="4">
    <source>
        <dbReference type="HAMAP-Rule" id="MF_03050"/>
    </source>
</evidence>
<feature type="modified residue" description="N6-(pyridoxal phosphate)lysine" evidence="4">
    <location>
        <position position="223"/>
    </location>
</feature>
<comment type="cofactor">
    <cofactor evidence="4">
        <name>pyridoxal 5'-phosphate</name>
        <dbReference type="ChEBI" id="CHEBI:597326"/>
    </cofactor>
</comment>
<dbReference type="GO" id="GO:0016829">
    <property type="term" value="F:lyase activity"/>
    <property type="evidence" value="ECO:0007669"/>
    <property type="project" value="UniProtKB-UniRule"/>
</dbReference>
<dbReference type="Gene3D" id="3.40.640.10">
    <property type="entry name" value="Type I PLP-dependent aspartate aminotransferase-like (Major domain)"/>
    <property type="match status" value="1"/>
</dbReference>
<dbReference type="SUPFAM" id="SSF53383">
    <property type="entry name" value="PLP-dependent transferases"/>
    <property type="match status" value="1"/>
</dbReference>
<dbReference type="OrthoDB" id="10264306at2759"/>